<dbReference type="InterPro" id="IPR002645">
    <property type="entry name" value="STAS_dom"/>
</dbReference>
<evidence type="ECO:0000313" key="5">
    <source>
        <dbReference type="Proteomes" id="UP000326354"/>
    </source>
</evidence>
<evidence type="ECO:0000256" key="1">
    <source>
        <dbReference type="ARBA" id="ARBA00009013"/>
    </source>
</evidence>
<dbReference type="OrthoDB" id="287590at2"/>
<dbReference type="KEGG" id="uam:UABAM_05301"/>
<dbReference type="InterPro" id="IPR003658">
    <property type="entry name" value="Anti-sigma_ant"/>
</dbReference>
<feature type="domain" description="STAS" evidence="3">
    <location>
        <begin position="20"/>
        <end position="108"/>
    </location>
</feature>
<dbReference type="PROSITE" id="PS50801">
    <property type="entry name" value="STAS"/>
    <property type="match status" value="1"/>
</dbReference>
<dbReference type="GO" id="GO:0043856">
    <property type="term" value="F:anti-sigma factor antagonist activity"/>
    <property type="evidence" value="ECO:0007669"/>
    <property type="project" value="InterPro"/>
</dbReference>
<dbReference type="Proteomes" id="UP000326354">
    <property type="component" value="Chromosome"/>
</dbReference>
<proteinExistence type="inferred from homology"/>
<name>A0A5S9IRR8_UABAM</name>
<dbReference type="Gene3D" id="3.30.750.24">
    <property type="entry name" value="STAS domain"/>
    <property type="match status" value="1"/>
</dbReference>
<keyword evidence="5" id="KW-1185">Reference proteome</keyword>
<dbReference type="RefSeq" id="WP_151970935.1">
    <property type="nucleotide sequence ID" value="NZ_AP019860.1"/>
</dbReference>
<evidence type="ECO:0000313" key="4">
    <source>
        <dbReference type="EMBL" id="BBM86899.1"/>
    </source>
</evidence>
<dbReference type="EMBL" id="AP019860">
    <property type="protein sequence ID" value="BBM86899.1"/>
    <property type="molecule type" value="Genomic_DNA"/>
</dbReference>
<reference evidence="4 5" key="1">
    <citation type="submission" date="2019-08" db="EMBL/GenBank/DDBJ databases">
        <title>Complete genome sequence of Candidatus Uab amorphum.</title>
        <authorList>
            <person name="Shiratori T."/>
            <person name="Suzuki S."/>
            <person name="Kakizawa Y."/>
            <person name="Ishida K."/>
        </authorList>
    </citation>
    <scope>NUCLEOTIDE SEQUENCE [LARGE SCALE GENOMIC DNA]</scope>
    <source>
        <strain evidence="4 5">SRT547</strain>
    </source>
</reference>
<evidence type="ECO:0000256" key="2">
    <source>
        <dbReference type="RuleBase" id="RU003749"/>
    </source>
</evidence>
<evidence type="ECO:0000259" key="3">
    <source>
        <dbReference type="PROSITE" id="PS50801"/>
    </source>
</evidence>
<sequence length="108" mass="11953">MISTQTENDIRIITVTADVLDASNSKEFKEQTAEIVKHPKVLIDMSALKFIDSSGLGAILSCLRGCNESSGELKLFAISKTVRTLFELVRMHKVFDICNTKEEAIASF</sequence>
<dbReference type="SUPFAM" id="SSF52091">
    <property type="entry name" value="SpoIIaa-like"/>
    <property type="match status" value="1"/>
</dbReference>
<gene>
    <name evidence="4" type="ORF">UABAM_05301</name>
</gene>
<comment type="similarity">
    <text evidence="1 2">Belongs to the anti-sigma-factor antagonist family.</text>
</comment>
<dbReference type="Pfam" id="PF01740">
    <property type="entry name" value="STAS"/>
    <property type="match status" value="1"/>
</dbReference>
<dbReference type="InterPro" id="IPR036513">
    <property type="entry name" value="STAS_dom_sf"/>
</dbReference>
<protein>
    <recommendedName>
        <fullName evidence="2">Anti-sigma factor antagonist</fullName>
    </recommendedName>
</protein>
<dbReference type="NCBIfam" id="TIGR00377">
    <property type="entry name" value="ant_ant_sig"/>
    <property type="match status" value="1"/>
</dbReference>
<accession>A0A5S9IRR8</accession>
<dbReference type="CDD" id="cd07043">
    <property type="entry name" value="STAS_anti-anti-sigma_factors"/>
    <property type="match status" value="1"/>
</dbReference>
<organism evidence="4 5">
    <name type="scientific">Uabimicrobium amorphum</name>
    <dbReference type="NCBI Taxonomy" id="2596890"/>
    <lineage>
        <taxon>Bacteria</taxon>
        <taxon>Pseudomonadati</taxon>
        <taxon>Planctomycetota</taxon>
        <taxon>Candidatus Uabimicrobiia</taxon>
        <taxon>Candidatus Uabimicrobiales</taxon>
        <taxon>Candidatus Uabimicrobiaceae</taxon>
        <taxon>Candidatus Uabimicrobium</taxon>
    </lineage>
</organism>
<dbReference type="PANTHER" id="PTHR33495">
    <property type="entry name" value="ANTI-SIGMA FACTOR ANTAGONIST TM_1081-RELATED-RELATED"/>
    <property type="match status" value="1"/>
</dbReference>
<dbReference type="AlphaFoldDB" id="A0A5S9IRR8"/>
<dbReference type="PANTHER" id="PTHR33495:SF2">
    <property type="entry name" value="ANTI-SIGMA FACTOR ANTAGONIST TM_1081-RELATED"/>
    <property type="match status" value="1"/>
</dbReference>